<organism evidence="2 3">
    <name type="scientific">Paenibacillus marchantiophytorum</name>
    <dbReference type="NCBI Taxonomy" id="1619310"/>
    <lineage>
        <taxon>Bacteria</taxon>
        <taxon>Bacillati</taxon>
        <taxon>Bacillota</taxon>
        <taxon>Bacilli</taxon>
        <taxon>Bacillales</taxon>
        <taxon>Paenibacillaceae</taxon>
        <taxon>Paenibacillus</taxon>
    </lineage>
</organism>
<evidence type="ECO:0000256" key="1">
    <source>
        <dbReference type="SAM" id="MobiDB-lite"/>
    </source>
</evidence>
<evidence type="ECO:0000313" key="2">
    <source>
        <dbReference type="EMBL" id="GGI44891.1"/>
    </source>
</evidence>
<dbReference type="EMBL" id="BMHE01000003">
    <property type="protein sequence ID" value="GGI44891.1"/>
    <property type="molecule type" value="Genomic_DNA"/>
</dbReference>
<name>A0ABQ2BSP6_9BACL</name>
<feature type="compositionally biased region" description="Polar residues" evidence="1">
    <location>
        <begin position="76"/>
        <end position="89"/>
    </location>
</feature>
<protein>
    <submittedName>
        <fullName evidence="2">Uncharacterized protein</fullName>
    </submittedName>
</protein>
<feature type="region of interest" description="Disordered" evidence="1">
    <location>
        <begin position="56"/>
        <end position="89"/>
    </location>
</feature>
<comment type="caution">
    <text evidence="2">The sequence shown here is derived from an EMBL/GenBank/DDBJ whole genome shotgun (WGS) entry which is preliminary data.</text>
</comment>
<sequence>MKAPIAIQDRIWLGSGHGWAGANYVTWNTEGDLTLQPPPTAQNYAVGHVGERMKGRAPNEHWRTDSTGKRKCGGSNAYNEINSQPLMNR</sequence>
<feature type="compositionally biased region" description="Basic and acidic residues" evidence="1">
    <location>
        <begin position="56"/>
        <end position="68"/>
    </location>
</feature>
<dbReference type="Proteomes" id="UP000615455">
    <property type="component" value="Unassembled WGS sequence"/>
</dbReference>
<dbReference type="RefSeq" id="WP_229757471.1">
    <property type="nucleotide sequence ID" value="NZ_BMHE01000003.1"/>
</dbReference>
<reference evidence="3" key="1">
    <citation type="journal article" date="2019" name="Int. J. Syst. Evol. Microbiol.">
        <title>The Global Catalogue of Microorganisms (GCM) 10K type strain sequencing project: providing services to taxonomists for standard genome sequencing and annotation.</title>
        <authorList>
            <consortium name="The Broad Institute Genomics Platform"/>
            <consortium name="The Broad Institute Genome Sequencing Center for Infectious Disease"/>
            <person name="Wu L."/>
            <person name="Ma J."/>
        </authorList>
    </citation>
    <scope>NUCLEOTIDE SEQUENCE [LARGE SCALE GENOMIC DNA]</scope>
    <source>
        <strain evidence="3">CGMCC 1.15043</strain>
    </source>
</reference>
<accession>A0ABQ2BSP6</accession>
<keyword evidence="3" id="KW-1185">Reference proteome</keyword>
<gene>
    <name evidence="2" type="ORF">GCM10008018_09360</name>
</gene>
<proteinExistence type="predicted"/>
<evidence type="ECO:0000313" key="3">
    <source>
        <dbReference type="Proteomes" id="UP000615455"/>
    </source>
</evidence>